<gene>
    <name evidence="5" type="ORF">RDWZM_006151</name>
</gene>
<dbReference type="OMA" id="MNADIMN"/>
<dbReference type="PANTHER" id="PTHR22602:SF0">
    <property type="entry name" value="TRANSFERASE CAF17, MITOCHONDRIAL-RELATED"/>
    <property type="match status" value="1"/>
</dbReference>
<evidence type="ECO:0000256" key="1">
    <source>
        <dbReference type="ARBA" id="ARBA00004173"/>
    </source>
</evidence>
<proteinExistence type="predicted"/>
<evidence type="ECO:0000259" key="4">
    <source>
        <dbReference type="Pfam" id="PF25455"/>
    </source>
</evidence>
<keyword evidence="6" id="KW-1185">Reference proteome</keyword>
<dbReference type="GO" id="GO:0016226">
    <property type="term" value="P:iron-sulfur cluster assembly"/>
    <property type="evidence" value="ECO:0007669"/>
    <property type="project" value="TreeGrafter"/>
</dbReference>
<sequence length="378" mass="43315">MYIYRLLRTSLYPLTCPIVRFFQTGALLNSETKIGNTTAKITEEPCRQFKHASLGERSIIRISGSDAISFVQGLITNDVNHLMDNGSTAVSRSCIYTFMLNSSGRIITDLFIYCPNKTDELLLEVDSDLVIRLCSLLKRYKIRRKVEIQHDPTYKISVIYPEFPESCQIVSIGTNVSTVNDKYMIVNDPRCIQIGYRIVNVVANSSSSPSVTPTSIFTDNNEFFKSITIENVQSTNYRYYRYRLGLGEGSLDFPPESIFPFEANADLLNAISFQKGCYLGQELTARTYHTGVIRKRMVPIQFLTDDDIDLSNLSTQNVISEKKRIIGKFRTNFGKYGLASLKYVEIFNENSENYQLKLDQTGHFIRTWKPFWWPDQII</sequence>
<keyword evidence="3" id="KW-0496">Mitochondrion</keyword>
<comment type="subcellular location">
    <subcellularLocation>
        <location evidence="1">Mitochondrion</location>
    </subcellularLocation>
</comment>
<dbReference type="GO" id="GO:0005759">
    <property type="term" value="C:mitochondrial matrix"/>
    <property type="evidence" value="ECO:0007669"/>
    <property type="project" value="TreeGrafter"/>
</dbReference>
<feature type="domain" description="CAF17 C-terminal" evidence="4">
    <location>
        <begin position="294"/>
        <end position="374"/>
    </location>
</feature>
<dbReference type="Gene3D" id="3.30.1360.120">
    <property type="entry name" value="Probable tRNA modification gtpase trme, domain 1"/>
    <property type="match status" value="1"/>
</dbReference>
<keyword evidence="2" id="KW-0809">Transit peptide</keyword>
<dbReference type="SUPFAM" id="SSF103025">
    <property type="entry name" value="Folate-binding domain"/>
    <property type="match status" value="1"/>
</dbReference>
<dbReference type="InterPro" id="IPR057460">
    <property type="entry name" value="CAF17_C"/>
</dbReference>
<evidence type="ECO:0000256" key="2">
    <source>
        <dbReference type="ARBA" id="ARBA00022946"/>
    </source>
</evidence>
<dbReference type="InterPro" id="IPR045179">
    <property type="entry name" value="YgfZ/GcvT"/>
</dbReference>
<dbReference type="Pfam" id="PF25455">
    <property type="entry name" value="Beta-barrel_CAF17_C"/>
    <property type="match status" value="1"/>
</dbReference>
<reference evidence="5" key="1">
    <citation type="submission" date="2022-12" db="EMBL/GenBank/DDBJ databases">
        <title>Genome assemblies of Blomia tropicalis.</title>
        <authorList>
            <person name="Cui Y."/>
        </authorList>
    </citation>
    <scope>NUCLEOTIDE SEQUENCE</scope>
    <source>
        <tissue evidence="5">Adult mites</tissue>
    </source>
</reference>
<dbReference type="Proteomes" id="UP001142055">
    <property type="component" value="Chromosome 2"/>
</dbReference>
<dbReference type="InterPro" id="IPR027266">
    <property type="entry name" value="TrmE/GcvT-like"/>
</dbReference>
<name>A0A9Q0M7E1_BLOTA</name>
<protein>
    <recommendedName>
        <fullName evidence="4">CAF17 C-terminal domain-containing protein</fullName>
    </recommendedName>
</protein>
<dbReference type="PANTHER" id="PTHR22602">
    <property type="entry name" value="TRANSFERASE CAF17, MITOCHONDRIAL-RELATED"/>
    <property type="match status" value="1"/>
</dbReference>
<accession>A0A9Q0M7E1</accession>
<comment type="caution">
    <text evidence="5">The sequence shown here is derived from an EMBL/GenBank/DDBJ whole genome shotgun (WGS) entry which is preliminary data.</text>
</comment>
<dbReference type="AlphaFoldDB" id="A0A9Q0M7E1"/>
<dbReference type="InterPro" id="IPR017703">
    <property type="entry name" value="YgfZ/GCV_T_CS"/>
</dbReference>
<dbReference type="NCBIfam" id="TIGR03317">
    <property type="entry name" value="ygfZ_signature"/>
    <property type="match status" value="1"/>
</dbReference>
<evidence type="ECO:0000313" key="5">
    <source>
        <dbReference type="EMBL" id="KAJ6220339.1"/>
    </source>
</evidence>
<evidence type="ECO:0000256" key="3">
    <source>
        <dbReference type="ARBA" id="ARBA00023128"/>
    </source>
</evidence>
<dbReference type="EMBL" id="JAPWDV010000002">
    <property type="protein sequence ID" value="KAJ6220339.1"/>
    <property type="molecule type" value="Genomic_DNA"/>
</dbReference>
<evidence type="ECO:0000313" key="6">
    <source>
        <dbReference type="Proteomes" id="UP001142055"/>
    </source>
</evidence>
<organism evidence="5 6">
    <name type="scientific">Blomia tropicalis</name>
    <name type="common">Mite</name>
    <dbReference type="NCBI Taxonomy" id="40697"/>
    <lineage>
        <taxon>Eukaryota</taxon>
        <taxon>Metazoa</taxon>
        <taxon>Ecdysozoa</taxon>
        <taxon>Arthropoda</taxon>
        <taxon>Chelicerata</taxon>
        <taxon>Arachnida</taxon>
        <taxon>Acari</taxon>
        <taxon>Acariformes</taxon>
        <taxon>Sarcoptiformes</taxon>
        <taxon>Astigmata</taxon>
        <taxon>Glycyphagoidea</taxon>
        <taxon>Echimyopodidae</taxon>
        <taxon>Blomia</taxon>
    </lineage>
</organism>